<evidence type="ECO:0000259" key="2">
    <source>
        <dbReference type="Pfam" id="PF07435"/>
    </source>
</evidence>
<accession>A0A921FZB9</accession>
<proteinExistence type="predicted"/>
<evidence type="ECO:0000313" key="4">
    <source>
        <dbReference type="Proteomes" id="UP000698173"/>
    </source>
</evidence>
<feature type="domain" description="Regulatory protein YycH" evidence="2">
    <location>
        <begin position="7"/>
        <end position="428"/>
    </location>
</feature>
<dbReference type="Pfam" id="PF07435">
    <property type="entry name" value="YycH"/>
    <property type="match status" value="1"/>
</dbReference>
<reference evidence="3" key="1">
    <citation type="journal article" date="2021" name="PeerJ">
        <title>Extensive microbial diversity within the chicken gut microbiome revealed by metagenomics and culture.</title>
        <authorList>
            <person name="Gilroy R."/>
            <person name="Ravi A."/>
            <person name="Getino M."/>
            <person name="Pursley I."/>
            <person name="Horton D.L."/>
            <person name="Alikhan N.F."/>
            <person name="Baker D."/>
            <person name="Gharbi K."/>
            <person name="Hall N."/>
            <person name="Watson M."/>
            <person name="Adriaenssens E.M."/>
            <person name="Foster-Nyarko E."/>
            <person name="Jarju S."/>
            <person name="Secka A."/>
            <person name="Antonio M."/>
            <person name="Oren A."/>
            <person name="Chaudhuri R.R."/>
            <person name="La Ragione R."/>
            <person name="Hildebrand F."/>
            <person name="Pallen M.J."/>
        </authorList>
    </citation>
    <scope>NUCLEOTIDE SEQUENCE</scope>
    <source>
        <strain evidence="3">CHK171-7178</strain>
    </source>
</reference>
<evidence type="ECO:0000313" key="3">
    <source>
        <dbReference type="EMBL" id="HJF30916.1"/>
    </source>
</evidence>
<dbReference type="InterPro" id="IPR042274">
    <property type="entry name" value="YycH/YycI_2"/>
</dbReference>
<organism evidence="3 4">
    <name type="scientific">Sporosarcina psychrophila</name>
    <name type="common">Bacillus psychrophilus</name>
    <dbReference type="NCBI Taxonomy" id="1476"/>
    <lineage>
        <taxon>Bacteria</taxon>
        <taxon>Bacillati</taxon>
        <taxon>Bacillota</taxon>
        <taxon>Bacilli</taxon>
        <taxon>Bacillales</taxon>
        <taxon>Caryophanaceae</taxon>
        <taxon>Sporosarcina</taxon>
    </lineage>
</organism>
<dbReference type="EMBL" id="DYWT01000061">
    <property type="protein sequence ID" value="HJF30916.1"/>
    <property type="molecule type" value="Genomic_DNA"/>
</dbReference>
<protein>
    <submittedName>
        <fullName evidence="3">Two-component system activity regulator YycH</fullName>
    </submittedName>
</protein>
<name>A0A921FZB9_SPOPS</name>
<dbReference type="Gene3D" id="3.30.310.160">
    <property type="entry name" value="YycH protein, domain 2"/>
    <property type="match status" value="1"/>
</dbReference>
<reference evidence="3" key="2">
    <citation type="submission" date="2021-09" db="EMBL/GenBank/DDBJ databases">
        <authorList>
            <person name="Gilroy R."/>
        </authorList>
    </citation>
    <scope>NUCLEOTIDE SEQUENCE</scope>
    <source>
        <strain evidence="3">CHK171-7178</strain>
    </source>
</reference>
<keyword evidence="1" id="KW-1133">Transmembrane helix</keyword>
<keyword evidence="1" id="KW-0812">Transmembrane</keyword>
<feature type="transmembrane region" description="Helical" evidence="1">
    <location>
        <begin position="12"/>
        <end position="31"/>
    </location>
</feature>
<sequence length="449" mass="51836">MGLKYIETVKSIILLLLVALSMVLTFSIWTYTPSYDTIEKLPPADVAIAEKKKFNELIKPYKTVFNFDDVLRGTTDSDTIDEIMDEITEWEVSDLKPVNSNFSAENLRTLLRKQNRFTLFFHGEVPLTVYDNVLNINEPVPIVPVISFDRIIVDWNPAGIAMDIFFVSRANKTLYSAKAKPEDYRNFQRTVLTQARELAEYTEVNPEGSTLIVVPKNPVEIDRYTFIEGETPPSKFRDALFSDPNAVRSSQVATNKEELVDNHALMKIDKDKLKFEYAYPTARLSELAIPSELLADTINFVNEHGGWTDEFRYTYMNPKSRTVNFRLFVQGLPVYTDSSSTAEIIQKWGNKQIYKYERPYFLLNWSLPHEKVAEFLPSGIDIAERLIESDMVDFDTIDEIAPGYFMKHDTEKENFIMEPAWFYLVKRKNSESWHRFSPENLGGEPIGLE</sequence>
<evidence type="ECO:0000256" key="1">
    <source>
        <dbReference type="SAM" id="Phobius"/>
    </source>
</evidence>
<gene>
    <name evidence="3" type="primary">yycH</name>
    <name evidence="3" type="ORF">K8V56_03935</name>
</gene>
<keyword evidence="1" id="KW-0472">Membrane</keyword>
<comment type="caution">
    <text evidence="3">The sequence shown here is derived from an EMBL/GenBank/DDBJ whole genome shotgun (WGS) entry which is preliminary data.</text>
</comment>
<dbReference type="CDD" id="cd15787">
    <property type="entry name" value="YycH_N"/>
    <property type="match status" value="1"/>
</dbReference>
<dbReference type="Gene3D" id="3.10.450.310">
    <property type="match status" value="1"/>
</dbReference>
<dbReference type="Proteomes" id="UP000698173">
    <property type="component" value="Unassembled WGS sequence"/>
</dbReference>
<dbReference type="InterPro" id="IPR009996">
    <property type="entry name" value="YycH"/>
</dbReference>
<dbReference type="AlphaFoldDB" id="A0A921FZB9"/>